<dbReference type="OrthoDB" id="2328604at2"/>
<dbReference type="InterPro" id="IPR011527">
    <property type="entry name" value="ABC1_TM_dom"/>
</dbReference>
<dbReference type="InterPro" id="IPR036640">
    <property type="entry name" value="ABC1_TM_sf"/>
</dbReference>
<keyword evidence="4 10" id="KW-0067">ATP-binding</keyword>
<feature type="domain" description="ABC transporter" evidence="8">
    <location>
        <begin position="371"/>
        <end position="609"/>
    </location>
</feature>
<dbReference type="Gene3D" id="3.40.50.300">
    <property type="entry name" value="P-loop containing nucleotide triphosphate hydrolases"/>
    <property type="match status" value="1"/>
</dbReference>
<evidence type="ECO:0000313" key="10">
    <source>
        <dbReference type="EMBL" id="OPJ57453.1"/>
    </source>
</evidence>
<dbReference type="EC" id="3.6.3.-" evidence="10"/>
<dbReference type="SUPFAM" id="SSF90123">
    <property type="entry name" value="ABC transporter transmembrane region"/>
    <property type="match status" value="1"/>
</dbReference>
<evidence type="ECO:0000259" key="9">
    <source>
        <dbReference type="PROSITE" id="PS50929"/>
    </source>
</evidence>
<dbReference type="CDD" id="cd03228">
    <property type="entry name" value="ABCC_MRP_Like"/>
    <property type="match status" value="1"/>
</dbReference>
<comment type="caution">
    <text evidence="10">The sequence shown here is derived from an EMBL/GenBank/DDBJ whole genome shotgun (WGS) entry which is preliminary data.</text>
</comment>
<evidence type="ECO:0000256" key="6">
    <source>
        <dbReference type="ARBA" id="ARBA00023136"/>
    </source>
</evidence>
<evidence type="ECO:0000313" key="11">
    <source>
        <dbReference type="Proteomes" id="UP000190080"/>
    </source>
</evidence>
<dbReference type="Proteomes" id="UP000190080">
    <property type="component" value="Unassembled WGS sequence"/>
</dbReference>
<dbReference type="PANTHER" id="PTHR24221">
    <property type="entry name" value="ATP-BINDING CASSETTE SUB-FAMILY B"/>
    <property type="match status" value="1"/>
</dbReference>
<keyword evidence="11" id="KW-1185">Reference proteome</keyword>
<feature type="transmembrane region" description="Helical" evidence="7">
    <location>
        <begin position="278"/>
        <end position="303"/>
    </location>
</feature>
<feature type="domain" description="ABC transmembrane type-1" evidence="9">
    <location>
        <begin position="40"/>
        <end position="338"/>
    </location>
</feature>
<feature type="transmembrane region" description="Helical" evidence="7">
    <location>
        <begin position="40"/>
        <end position="58"/>
    </location>
</feature>
<keyword evidence="3" id="KW-0547">Nucleotide-binding</keyword>
<dbReference type="PANTHER" id="PTHR24221:SF646">
    <property type="entry name" value="HAEMOLYSIN SECRETION ATP-BINDING PROTEIN"/>
    <property type="match status" value="1"/>
</dbReference>
<keyword evidence="6 7" id="KW-0472">Membrane</keyword>
<dbReference type="STRING" id="1450648.CLORY_41020"/>
<keyword evidence="2 7" id="KW-0812">Transmembrane</keyword>
<dbReference type="Gene3D" id="1.20.1560.10">
    <property type="entry name" value="ABC transporter type 1, transmembrane domain"/>
    <property type="match status" value="1"/>
</dbReference>
<dbReference type="Pfam" id="PF00005">
    <property type="entry name" value="ABC_tran"/>
    <property type="match status" value="1"/>
</dbReference>
<keyword evidence="10" id="KW-0378">Hydrolase</keyword>
<dbReference type="PROSITE" id="PS50929">
    <property type="entry name" value="ABC_TM1F"/>
    <property type="match status" value="1"/>
</dbReference>
<evidence type="ECO:0000256" key="5">
    <source>
        <dbReference type="ARBA" id="ARBA00022989"/>
    </source>
</evidence>
<evidence type="ECO:0000256" key="7">
    <source>
        <dbReference type="SAM" id="Phobius"/>
    </source>
</evidence>
<reference evidence="10 11" key="1">
    <citation type="submission" date="2017-03" db="EMBL/GenBank/DDBJ databases">
        <title>Genome sequence of Clostridium oryzae DSM 28571.</title>
        <authorList>
            <person name="Poehlein A."/>
            <person name="Daniel R."/>
        </authorList>
    </citation>
    <scope>NUCLEOTIDE SEQUENCE [LARGE SCALE GENOMIC DNA]</scope>
    <source>
        <strain evidence="10 11">DSM 28571</strain>
    </source>
</reference>
<dbReference type="GO" id="GO:0016887">
    <property type="term" value="F:ATP hydrolysis activity"/>
    <property type="evidence" value="ECO:0007669"/>
    <property type="project" value="InterPro"/>
</dbReference>
<comment type="subcellular location">
    <subcellularLocation>
        <location evidence="1">Cell membrane</location>
        <topology evidence="1">Multi-pass membrane protein</topology>
    </subcellularLocation>
</comment>
<evidence type="ECO:0000259" key="8">
    <source>
        <dbReference type="PROSITE" id="PS50893"/>
    </source>
</evidence>
<dbReference type="AlphaFoldDB" id="A0A1V4IBZ5"/>
<accession>A0A1V4IBZ5</accession>
<dbReference type="PROSITE" id="PS50893">
    <property type="entry name" value="ABC_TRANSPORTER_2"/>
    <property type="match status" value="1"/>
</dbReference>
<evidence type="ECO:0000256" key="2">
    <source>
        <dbReference type="ARBA" id="ARBA00022692"/>
    </source>
</evidence>
<name>A0A1V4IBZ5_9CLOT</name>
<feature type="transmembrane region" description="Helical" evidence="7">
    <location>
        <begin position="182"/>
        <end position="204"/>
    </location>
</feature>
<dbReference type="InterPro" id="IPR039421">
    <property type="entry name" value="Type_1_exporter"/>
</dbReference>
<dbReference type="EMBL" id="MZGV01000084">
    <property type="protein sequence ID" value="OPJ57453.1"/>
    <property type="molecule type" value="Genomic_DNA"/>
</dbReference>
<evidence type="ECO:0000256" key="4">
    <source>
        <dbReference type="ARBA" id="ARBA00022840"/>
    </source>
</evidence>
<sequence length="616" mass="69976">MKRKRGEKVSFSENISLIKRALSIISELSPNILKFNVIKAFIDALTPYIAICMSALIIDELTGERNPGILIRYVLITTVGTLIFNILSAFLQEKINIMNALFNHEFKKYLNNIKLNLDYAKMEDPKYNELHSKIVGSMFMINGGITSVVGLITSLVTNSISFITAVIIIARVFMKTSGETNNFASLGVGLLYILIIIGCIKLTVRNTKKESKEEFGLYKNCATNRYIDYYHFNYMEDDKAAKDIRIFNQRDLIIDEIRDKARKPWMNILIRRSRLIQLYFGSNIIISTFIGGLTYVVIGLRALKGYISLGNVSQSYASIVILISSIQNLFVSMSQIISNNDYLKVLYEYIDLSSISSKGEMIPKEQSVWTIEFHNVSFKYPSTDAYALNNVSFKITSNSQTAIVGVNGSGKTTMIKLLCGFYQPQEGYITLNGIKIEDYNRDAYLELFSVVFQDFKIFAFPIGENVAASVHYDEKRVWDALKMAGLNEKAESLPNKLEQYLYKNVDVEGMDISGGEEQKLAIARAFYKDAPFIIFDEPTAALDPIAESEIYTKFNQIVGEKAAVFISHRLSSCRFCERIFVFDQGEIIQRGTHDDLLKDSNGKYYELWNAQAQYYQ</sequence>
<dbReference type="GO" id="GO:0034040">
    <property type="term" value="F:ATPase-coupled lipid transmembrane transporter activity"/>
    <property type="evidence" value="ECO:0007669"/>
    <property type="project" value="TreeGrafter"/>
</dbReference>
<dbReference type="SMART" id="SM00382">
    <property type="entry name" value="AAA"/>
    <property type="match status" value="1"/>
</dbReference>
<keyword evidence="5 7" id="KW-1133">Transmembrane helix</keyword>
<dbReference type="SUPFAM" id="SSF52540">
    <property type="entry name" value="P-loop containing nucleoside triphosphate hydrolases"/>
    <property type="match status" value="1"/>
</dbReference>
<evidence type="ECO:0000256" key="1">
    <source>
        <dbReference type="ARBA" id="ARBA00004651"/>
    </source>
</evidence>
<dbReference type="GO" id="GO:0005886">
    <property type="term" value="C:plasma membrane"/>
    <property type="evidence" value="ECO:0007669"/>
    <property type="project" value="UniProtKB-SubCell"/>
</dbReference>
<evidence type="ECO:0000256" key="3">
    <source>
        <dbReference type="ARBA" id="ARBA00022741"/>
    </source>
</evidence>
<protein>
    <submittedName>
        <fullName evidence="10">Lipid A export ATP-binding/permease protein MsbA</fullName>
        <ecNumber evidence="10">3.6.3.-</ecNumber>
    </submittedName>
</protein>
<gene>
    <name evidence="10" type="primary">msbA_4</name>
    <name evidence="10" type="ORF">CLORY_41020</name>
</gene>
<dbReference type="RefSeq" id="WP_079428029.1">
    <property type="nucleotide sequence ID" value="NZ_MZGV01000084.1"/>
</dbReference>
<dbReference type="GO" id="GO:0140359">
    <property type="term" value="F:ABC-type transporter activity"/>
    <property type="evidence" value="ECO:0007669"/>
    <property type="project" value="InterPro"/>
</dbReference>
<dbReference type="InterPro" id="IPR027417">
    <property type="entry name" value="P-loop_NTPase"/>
</dbReference>
<dbReference type="InterPro" id="IPR003593">
    <property type="entry name" value="AAA+_ATPase"/>
</dbReference>
<proteinExistence type="predicted"/>
<dbReference type="GO" id="GO:0005524">
    <property type="term" value="F:ATP binding"/>
    <property type="evidence" value="ECO:0007669"/>
    <property type="project" value="UniProtKB-KW"/>
</dbReference>
<feature type="transmembrane region" description="Helical" evidence="7">
    <location>
        <begin position="148"/>
        <end position="170"/>
    </location>
</feature>
<feature type="transmembrane region" description="Helical" evidence="7">
    <location>
        <begin position="70"/>
        <end position="91"/>
    </location>
</feature>
<dbReference type="InterPro" id="IPR003439">
    <property type="entry name" value="ABC_transporter-like_ATP-bd"/>
</dbReference>
<organism evidence="10 11">
    <name type="scientific">Clostridium oryzae</name>
    <dbReference type="NCBI Taxonomy" id="1450648"/>
    <lineage>
        <taxon>Bacteria</taxon>
        <taxon>Bacillati</taxon>
        <taxon>Bacillota</taxon>
        <taxon>Clostridia</taxon>
        <taxon>Eubacteriales</taxon>
        <taxon>Clostridiaceae</taxon>
        <taxon>Clostridium</taxon>
    </lineage>
</organism>